<gene>
    <name evidence="2" type="ORF">THAOC_00136</name>
</gene>
<organism evidence="2 3">
    <name type="scientific">Thalassiosira oceanica</name>
    <name type="common">Marine diatom</name>
    <dbReference type="NCBI Taxonomy" id="159749"/>
    <lineage>
        <taxon>Eukaryota</taxon>
        <taxon>Sar</taxon>
        <taxon>Stramenopiles</taxon>
        <taxon>Ochrophyta</taxon>
        <taxon>Bacillariophyta</taxon>
        <taxon>Coscinodiscophyceae</taxon>
        <taxon>Thalassiosirophycidae</taxon>
        <taxon>Thalassiosirales</taxon>
        <taxon>Thalassiosiraceae</taxon>
        <taxon>Thalassiosira</taxon>
    </lineage>
</organism>
<name>K0TPJ3_THAOC</name>
<dbReference type="AlphaFoldDB" id="K0TPJ3"/>
<evidence type="ECO:0000313" key="3">
    <source>
        <dbReference type="Proteomes" id="UP000266841"/>
    </source>
</evidence>
<dbReference type="EMBL" id="AGNL01000137">
    <property type="protein sequence ID" value="EJK77991.1"/>
    <property type="molecule type" value="Genomic_DNA"/>
</dbReference>
<protein>
    <submittedName>
        <fullName evidence="2">Uncharacterized protein</fullName>
    </submittedName>
</protein>
<feature type="non-terminal residue" evidence="2">
    <location>
        <position position="82"/>
    </location>
</feature>
<proteinExistence type="predicted"/>
<feature type="compositionally biased region" description="Low complexity" evidence="1">
    <location>
        <begin position="21"/>
        <end position="42"/>
    </location>
</feature>
<evidence type="ECO:0000256" key="1">
    <source>
        <dbReference type="SAM" id="MobiDB-lite"/>
    </source>
</evidence>
<comment type="caution">
    <text evidence="2">The sequence shown here is derived from an EMBL/GenBank/DDBJ whole genome shotgun (WGS) entry which is preliminary data.</text>
</comment>
<accession>K0TPJ3</accession>
<evidence type="ECO:0000313" key="2">
    <source>
        <dbReference type="EMBL" id="EJK77991.1"/>
    </source>
</evidence>
<sequence>MTTTADPPPSEAECAIETAADAAGEPDAEKAAAAAPSPSDVGNPPPPGGGCSGAGCCRSAWDYGGVPEARGYALLAMGRGVA</sequence>
<keyword evidence="3" id="KW-1185">Reference proteome</keyword>
<dbReference type="Proteomes" id="UP000266841">
    <property type="component" value="Unassembled WGS sequence"/>
</dbReference>
<feature type="region of interest" description="Disordered" evidence="1">
    <location>
        <begin position="21"/>
        <end position="51"/>
    </location>
</feature>
<reference evidence="2 3" key="1">
    <citation type="journal article" date="2012" name="Genome Biol.">
        <title>Genome and low-iron response of an oceanic diatom adapted to chronic iron limitation.</title>
        <authorList>
            <person name="Lommer M."/>
            <person name="Specht M."/>
            <person name="Roy A.S."/>
            <person name="Kraemer L."/>
            <person name="Andreson R."/>
            <person name="Gutowska M.A."/>
            <person name="Wolf J."/>
            <person name="Bergner S.V."/>
            <person name="Schilhabel M.B."/>
            <person name="Klostermeier U.C."/>
            <person name="Beiko R.G."/>
            <person name="Rosenstiel P."/>
            <person name="Hippler M."/>
            <person name="Laroche J."/>
        </authorList>
    </citation>
    <scope>NUCLEOTIDE SEQUENCE [LARGE SCALE GENOMIC DNA]</scope>
    <source>
        <strain evidence="2 3">CCMP1005</strain>
    </source>
</reference>